<evidence type="ECO:0000313" key="1">
    <source>
        <dbReference type="EMBL" id="EEE07307.1"/>
    </source>
</evidence>
<proteinExistence type="predicted"/>
<dbReference type="EMBL" id="ACFC01000004">
    <property type="protein sequence ID" value="EEE07307.1"/>
    <property type="molecule type" value="Genomic_DNA"/>
</dbReference>
<reference evidence="1 2" key="1">
    <citation type="journal article" date="2012" name="J. Bacteriol.">
        <title>Draft Genome Sequence Determination for Cystic Fibrosis and Chronic Granulomatous Disease Burkholderia multivorans Isolates.</title>
        <authorList>
            <person name="Varga J.J."/>
            <person name="Losada L."/>
            <person name="Zelazny A.M."/>
            <person name="Brinkac L."/>
            <person name="Harkins D."/>
            <person name="Radune D."/>
            <person name="Hostetler J."/>
            <person name="Sampaio E.P."/>
            <person name="Ronning C.M."/>
            <person name="Nierman W.C."/>
            <person name="Greenberg D.E."/>
            <person name="Holland S.M."/>
            <person name="Goldberg J.B."/>
        </authorList>
    </citation>
    <scope>NUCLEOTIDE SEQUENCE [LARGE SCALE GENOMIC DNA]</scope>
    <source>
        <strain evidence="1 2">CGD2</strain>
    </source>
</reference>
<dbReference type="AlphaFoldDB" id="B9BNY9"/>
<gene>
    <name evidence="1" type="ORF">BURMUCGD2_6409</name>
</gene>
<comment type="caution">
    <text evidence="1">The sequence shown here is derived from an EMBL/GenBank/DDBJ whole genome shotgun (WGS) entry which is preliminary data.</text>
</comment>
<dbReference type="Proteomes" id="UP000004535">
    <property type="component" value="Unassembled WGS sequence"/>
</dbReference>
<protein>
    <submittedName>
        <fullName evidence="1">Uncharacterized protein</fullName>
    </submittedName>
</protein>
<evidence type="ECO:0000313" key="2">
    <source>
        <dbReference type="Proteomes" id="UP000004535"/>
    </source>
</evidence>
<organism evidence="1 2">
    <name type="scientific">Burkholderia multivorans CGD2</name>
    <dbReference type="NCBI Taxonomy" id="513052"/>
    <lineage>
        <taxon>Bacteria</taxon>
        <taxon>Pseudomonadati</taxon>
        <taxon>Pseudomonadota</taxon>
        <taxon>Betaproteobacteria</taxon>
        <taxon>Burkholderiales</taxon>
        <taxon>Burkholderiaceae</taxon>
        <taxon>Burkholderia</taxon>
        <taxon>Burkholderia cepacia complex</taxon>
    </lineage>
</organism>
<name>B9BNY9_9BURK</name>
<accession>B9BNY9</accession>
<sequence length="80" mass="9564">MRRRGYGLAFLSYLHRTYQLPITAINDAPDARLFWHAARTFRSGALRVTFEQSSDEFRDELVRWYRQQAEILDSRPRTSK</sequence>